<comment type="similarity">
    <text evidence="1">Belongs to the patched family.</text>
</comment>
<keyword evidence="2" id="KW-1133">Transmembrane helix</keyword>
<accession>A0A1B6FKN4</accession>
<dbReference type="SUPFAM" id="SSF82866">
    <property type="entry name" value="Multidrug efflux transporter AcrB transmembrane domain"/>
    <property type="match status" value="1"/>
</dbReference>
<dbReference type="Pfam" id="PF12349">
    <property type="entry name" value="Sterol-sensing"/>
    <property type="match status" value="1"/>
</dbReference>
<dbReference type="GO" id="GO:0016020">
    <property type="term" value="C:membrane"/>
    <property type="evidence" value="ECO:0007669"/>
    <property type="project" value="TreeGrafter"/>
</dbReference>
<feature type="transmembrane region" description="Helical" evidence="2">
    <location>
        <begin position="326"/>
        <end position="347"/>
    </location>
</feature>
<feature type="domain" description="SSD" evidence="3">
    <location>
        <begin position="263"/>
        <end position="425"/>
    </location>
</feature>
<name>A0A1B6FKN4_9HEMI</name>
<reference evidence="4" key="1">
    <citation type="submission" date="2015-11" db="EMBL/GenBank/DDBJ databases">
        <title>De novo transcriptome assembly of four potential Pierce s Disease insect vectors from Arizona vineyards.</title>
        <authorList>
            <person name="Tassone E.E."/>
        </authorList>
    </citation>
    <scope>NUCLEOTIDE SEQUENCE</scope>
</reference>
<feature type="transmembrane region" description="Helical" evidence="2">
    <location>
        <begin position="264"/>
        <end position="282"/>
    </location>
</feature>
<protein>
    <recommendedName>
        <fullName evidence="3">SSD domain-containing protein</fullName>
    </recommendedName>
</protein>
<dbReference type="AlphaFoldDB" id="A0A1B6FKN4"/>
<gene>
    <name evidence="4" type="ORF">g.1282</name>
</gene>
<dbReference type="PROSITE" id="PS50156">
    <property type="entry name" value="SSD"/>
    <property type="match status" value="1"/>
</dbReference>
<dbReference type="EMBL" id="GECZ01019017">
    <property type="protein sequence ID" value="JAS50752.1"/>
    <property type="molecule type" value="Transcribed_RNA"/>
</dbReference>
<dbReference type="PANTHER" id="PTHR10796:SF130">
    <property type="entry name" value="PATCHED DOMAIN-CONTAINING PROTEIN 3-LIKE PROTEIN"/>
    <property type="match status" value="1"/>
</dbReference>
<dbReference type="InterPro" id="IPR051697">
    <property type="entry name" value="Patched_domain-protein"/>
</dbReference>
<keyword evidence="2" id="KW-0472">Membrane</keyword>
<evidence type="ECO:0000256" key="1">
    <source>
        <dbReference type="ARBA" id="ARBA00005585"/>
    </source>
</evidence>
<dbReference type="Gene3D" id="1.20.1640.10">
    <property type="entry name" value="Multidrug efflux transporter AcrB transmembrane domain"/>
    <property type="match status" value="1"/>
</dbReference>
<organism evidence="4">
    <name type="scientific">Cuerna arida</name>
    <dbReference type="NCBI Taxonomy" id="1464854"/>
    <lineage>
        <taxon>Eukaryota</taxon>
        <taxon>Metazoa</taxon>
        <taxon>Ecdysozoa</taxon>
        <taxon>Arthropoda</taxon>
        <taxon>Hexapoda</taxon>
        <taxon>Insecta</taxon>
        <taxon>Pterygota</taxon>
        <taxon>Neoptera</taxon>
        <taxon>Paraneoptera</taxon>
        <taxon>Hemiptera</taxon>
        <taxon>Auchenorrhyncha</taxon>
        <taxon>Membracoidea</taxon>
        <taxon>Cicadellidae</taxon>
        <taxon>Cicadellinae</taxon>
        <taxon>Proconiini</taxon>
        <taxon>Cuerna</taxon>
    </lineage>
</organism>
<proteinExistence type="inferred from homology"/>
<feature type="transmembrane region" description="Helical" evidence="2">
    <location>
        <begin position="400"/>
        <end position="425"/>
    </location>
</feature>
<dbReference type="PANTHER" id="PTHR10796">
    <property type="entry name" value="PATCHED-RELATED"/>
    <property type="match status" value="1"/>
</dbReference>
<keyword evidence="2" id="KW-0812">Transmembrane</keyword>
<feature type="transmembrane region" description="Helical" evidence="2">
    <location>
        <begin position="368"/>
        <end position="394"/>
    </location>
</feature>
<feature type="transmembrane region" description="Helical" evidence="2">
    <location>
        <begin position="294"/>
        <end position="320"/>
    </location>
</feature>
<evidence type="ECO:0000259" key="3">
    <source>
        <dbReference type="PROSITE" id="PS50156"/>
    </source>
</evidence>
<feature type="non-terminal residue" evidence="4">
    <location>
        <position position="442"/>
    </location>
</feature>
<feature type="non-terminal residue" evidence="4">
    <location>
        <position position="1"/>
    </location>
</feature>
<dbReference type="InterPro" id="IPR000731">
    <property type="entry name" value="SSD"/>
</dbReference>
<evidence type="ECO:0000313" key="4">
    <source>
        <dbReference type="EMBL" id="JAS50752.1"/>
    </source>
</evidence>
<dbReference type="InterPro" id="IPR053958">
    <property type="entry name" value="HMGCR/SNAP/NPC1-like_SSD"/>
</dbReference>
<sequence length="442" mass="50697">CTLGLLNYHRERNPLKLWVPLDSDFTNDTLWIADNFPYSYRKQKIIFYASDNILHPYHILKVQNFYRDVINIKIHNNKTIKDLCIKIPDFGELKELKRFNDYMNPGDLVSNPIYCSIIRDLNTTCYEENNIMDVWDQSDDYMRQSSLESIINDIERHKKRLKSFESDSTINLGGIRYDENNRIIWADTLALTFHLFVNLSKVDHDKTGNDAGTAEWATEEILEWEKQLDVIIAERRNNLLDLKIFYESGKSFADVTNDALYDDVPLAVIGYVLMTFYVIMVLSKFTLIRFRVLVSVAGIALIGIAFVCCCSICSLFGLSYTPIHTSLPFLLMGLGVDDIFVIMSNFYRIQSSSQGRTLLLYDQIAQTLASSGVSITITSLTDIAAFLIGSYSVLPSLTSFCLYAACGVFLVYILMITSFMAILTIDEYRVCQRRDAFLPWVK</sequence>
<evidence type="ECO:0000256" key="2">
    <source>
        <dbReference type="SAM" id="Phobius"/>
    </source>
</evidence>